<evidence type="ECO:0000259" key="1">
    <source>
        <dbReference type="PROSITE" id="PS50908"/>
    </source>
</evidence>
<comment type="caution">
    <text evidence="2">The sequence shown here is derived from an EMBL/GenBank/DDBJ whole genome shotgun (WGS) entry which is preliminary data.</text>
</comment>
<dbReference type="CDD" id="cd23829">
    <property type="entry name" value="RWD_RWDD2"/>
    <property type="match status" value="1"/>
</dbReference>
<evidence type="ECO:0000313" key="2">
    <source>
        <dbReference type="EMBL" id="KAF0304983.1"/>
    </source>
</evidence>
<dbReference type="EMBL" id="VIIS01000792">
    <property type="protein sequence ID" value="KAF0304983.1"/>
    <property type="molecule type" value="Genomic_DNA"/>
</dbReference>
<dbReference type="InterPro" id="IPR059181">
    <property type="entry name" value="RWDD2A-B_C"/>
</dbReference>
<dbReference type="Pfam" id="PF05773">
    <property type="entry name" value="RWD"/>
    <property type="match status" value="1"/>
</dbReference>
<feature type="domain" description="RWD" evidence="1">
    <location>
        <begin position="45"/>
        <end position="164"/>
    </location>
</feature>
<name>A0A6A4WG32_AMPAM</name>
<dbReference type="PIRSF" id="PIRSF038021">
    <property type="entry name" value="UCP038021_RWDD2"/>
    <property type="match status" value="1"/>
</dbReference>
<dbReference type="PANTHER" id="PTHR15955">
    <property type="entry name" value="RWD DOMAIN CONTAINING PROTEIN 2"/>
    <property type="match status" value="1"/>
</dbReference>
<dbReference type="Gene3D" id="3.10.110.10">
    <property type="entry name" value="Ubiquitin Conjugating Enzyme"/>
    <property type="match status" value="1"/>
</dbReference>
<dbReference type="PROSITE" id="PS50908">
    <property type="entry name" value="RWD"/>
    <property type="match status" value="1"/>
</dbReference>
<dbReference type="InterPro" id="IPR016135">
    <property type="entry name" value="UBQ-conjugating_enzyme/RWD"/>
</dbReference>
<dbReference type="Pfam" id="PF06544">
    <property type="entry name" value="Prp3_C"/>
    <property type="match status" value="1"/>
</dbReference>
<reference evidence="2 3" key="1">
    <citation type="submission" date="2019-07" db="EMBL/GenBank/DDBJ databases">
        <title>Draft genome assembly of a fouling barnacle, Amphibalanus amphitrite (Darwin, 1854): The first reference genome for Thecostraca.</title>
        <authorList>
            <person name="Kim W."/>
        </authorList>
    </citation>
    <scope>NUCLEOTIDE SEQUENCE [LARGE SCALE GENOMIC DNA]</scope>
    <source>
        <strain evidence="2">SNU_AA5</strain>
        <tissue evidence="2">Soma without cirri and trophi</tissue>
    </source>
</reference>
<keyword evidence="3" id="KW-1185">Reference proteome</keyword>
<dbReference type="AlphaFoldDB" id="A0A6A4WG32"/>
<proteinExistence type="predicted"/>
<dbReference type="InterPro" id="IPR010541">
    <property type="entry name" value="Prp3_C"/>
</dbReference>
<dbReference type="OrthoDB" id="432412at2759"/>
<dbReference type="InterPro" id="IPR017359">
    <property type="entry name" value="Phi-like"/>
</dbReference>
<protein>
    <submittedName>
        <fullName evidence="2">RWD domain-containing protein 2B</fullName>
    </submittedName>
</protein>
<gene>
    <name evidence="2" type="primary">RWDD2B_1</name>
    <name evidence="2" type="ORF">FJT64_002643</name>
</gene>
<evidence type="ECO:0000313" key="3">
    <source>
        <dbReference type="Proteomes" id="UP000440578"/>
    </source>
</evidence>
<dbReference type="PANTHER" id="PTHR15955:SF8">
    <property type="entry name" value="RWD DOMAIN-CONTAINING PROTEIN 2B-RELATED"/>
    <property type="match status" value="1"/>
</dbReference>
<dbReference type="Proteomes" id="UP000440578">
    <property type="component" value="Unassembled WGS sequence"/>
</dbReference>
<dbReference type="CDD" id="cd24163">
    <property type="entry name" value="RWDD2_C"/>
    <property type="match status" value="1"/>
</dbReference>
<organism evidence="2 3">
    <name type="scientific">Amphibalanus amphitrite</name>
    <name type="common">Striped barnacle</name>
    <name type="synonym">Balanus amphitrite</name>
    <dbReference type="NCBI Taxonomy" id="1232801"/>
    <lineage>
        <taxon>Eukaryota</taxon>
        <taxon>Metazoa</taxon>
        <taxon>Ecdysozoa</taxon>
        <taxon>Arthropoda</taxon>
        <taxon>Crustacea</taxon>
        <taxon>Multicrustacea</taxon>
        <taxon>Cirripedia</taxon>
        <taxon>Thoracica</taxon>
        <taxon>Thoracicalcarea</taxon>
        <taxon>Balanomorpha</taxon>
        <taxon>Balanoidea</taxon>
        <taxon>Balanidae</taxon>
        <taxon>Amphibalaninae</taxon>
        <taxon>Amphibalanus</taxon>
    </lineage>
</organism>
<dbReference type="InterPro" id="IPR006575">
    <property type="entry name" value="RWD_dom"/>
</dbReference>
<dbReference type="SUPFAM" id="SSF54495">
    <property type="entry name" value="UBC-like"/>
    <property type="match status" value="1"/>
</dbReference>
<dbReference type="SMART" id="SM00591">
    <property type="entry name" value="RWD"/>
    <property type="match status" value="1"/>
</dbReference>
<sequence length="329" mass="37002">MSAPAAAEAAAAELRLLLDLEQLEGEMERMMDHQELAETCQLQLTELEMLAAMFPQPGELKVIDPAAVAEMTEFVEGSLHDPPARLDYTIAFQTGDQGKLELSVHLPLDYPNVEPDLFVRSDGLNRAQSHTINQHLAEHVRTLEPGQLYIGTVVAWLQDNADKYIQNDAQTKDEPTEQCEAPDVFTRLWIYSHHIYSKVKRRDMLELAKDCAVTGFSLPGKPGIICVEGPAANTADWWKRVKAWNWKRIMLKKQEEIPLADGATHDSLRLFSVFEELNFLPAVRSGANEHRMDMGRFFQFLEEHHCAQVFKDYFGVSGRPAAAAATGKD</sequence>
<accession>A0A6A4WG32</accession>